<proteinExistence type="predicted"/>
<dbReference type="EMBL" id="BMIQ01000003">
    <property type="protein sequence ID" value="GGE05730.1"/>
    <property type="molecule type" value="Genomic_DNA"/>
</dbReference>
<dbReference type="Proteomes" id="UP000644699">
    <property type="component" value="Unassembled WGS sequence"/>
</dbReference>
<reference evidence="1" key="2">
    <citation type="submission" date="2020-09" db="EMBL/GenBank/DDBJ databases">
        <authorList>
            <person name="Sun Q."/>
            <person name="Zhou Y."/>
        </authorList>
    </citation>
    <scope>NUCLEOTIDE SEQUENCE</scope>
    <source>
        <strain evidence="1">CGMCC 1.15367</strain>
    </source>
</reference>
<dbReference type="PANTHER" id="PTHR36922">
    <property type="entry name" value="BLL2446 PROTEIN"/>
    <property type="match status" value="1"/>
</dbReference>
<dbReference type="Gene3D" id="1.20.120.450">
    <property type="entry name" value="dinb family like domain"/>
    <property type="match status" value="1"/>
</dbReference>
<organism evidence="1 2">
    <name type="scientific">Aureimonas endophytica</name>
    <dbReference type="NCBI Taxonomy" id="2027858"/>
    <lineage>
        <taxon>Bacteria</taxon>
        <taxon>Pseudomonadati</taxon>
        <taxon>Pseudomonadota</taxon>
        <taxon>Alphaproteobacteria</taxon>
        <taxon>Hyphomicrobiales</taxon>
        <taxon>Aurantimonadaceae</taxon>
        <taxon>Aureimonas</taxon>
    </lineage>
</organism>
<dbReference type="InterPro" id="IPR034660">
    <property type="entry name" value="DinB/YfiT-like"/>
</dbReference>
<evidence type="ECO:0000313" key="1">
    <source>
        <dbReference type="EMBL" id="GGE05730.1"/>
    </source>
</evidence>
<accession>A0A916ZPI2</accession>
<evidence type="ECO:0000313" key="2">
    <source>
        <dbReference type="Proteomes" id="UP000644699"/>
    </source>
</evidence>
<gene>
    <name evidence="1" type="ORF">GCM10011390_25910</name>
</gene>
<dbReference type="RefSeq" id="WP_188909038.1">
    <property type="nucleotide sequence ID" value="NZ_BMIQ01000003.1"/>
</dbReference>
<dbReference type="AlphaFoldDB" id="A0A916ZPI2"/>
<reference evidence="1" key="1">
    <citation type="journal article" date="2014" name="Int. J. Syst. Evol. Microbiol.">
        <title>Complete genome sequence of Corynebacterium casei LMG S-19264T (=DSM 44701T), isolated from a smear-ripened cheese.</title>
        <authorList>
            <consortium name="US DOE Joint Genome Institute (JGI-PGF)"/>
            <person name="Walter F."/>
            <person name="Albersmeier A."/>
            <person name="Kalinowski J."/>
            <person name="Ruckert C."/>
        </authorList>
    </citation>
    <scope>NUCLEOTIDE SEQUENCE</scope>
    <source>
        <strain evidence="1">CGMCC 1.15367</strain>
    </source>
</reference>
<keyword evidence="2" id="KW-1185">Reference proteome</keyword>
<comment type="caution">
    <text evidence="1">The sequence shown here is derived from an EMBL/GenBank/DDBJ whole genome shotgun (WGS) entry which is preliminary data.</text>
</comment>
<dbReference type="PANTHER" id="PTHR36922:SF1">
    <property type="entry name" value="DUF1993 DOMAIN-CONTAINING PROTEIN"/>
    <property type="match status" value="1"/>
</dbReference>
<dbReference type="Pfam" id="PF09351">
    <property type="entry name" value="DUF1993"/>
    <property type="match status" value="1"/>
</dbReference>
<dbReference type="InterPro" id="IPR018531">
    <property type="entry name" value="DUF1993"/>
</dbReference>
<sequence length="172" mass="18833">MTSTLHRATIPVFIRGLTIVSDLIGKGMRHAAERNLDPSTLVEARLAPDMLNLAGQIQRASDTAKLSAARLSGVEAPSFPDNETSLEALQARCAKTIAFLRTVPAEAFDGAAERDVPMFSGERRRVFKGEEYLYAFALPNFFFHVTTAYDLLRQAGVPIGKLDYLGSFDDPV</sequence>
<name>A0A916ZPI2_9HYPH</name>
<dbReference type="SUPFAM" id="SSF109854">
    <property type="entry name" value="DinB/YfiT-like putative metalloenzymes"/>
    <property type="match status" value="1"/>
</dbReference>
<protein>
    <recommendedName>
        <fullName evidence="3">DUF1993 domain-containing protein</fullName>
    </recommendedName>
</protein>
<evidence type="ECO:0008006" key="3">
    <source>
        <dbReference type="Google" id="ProtNLM"/>
    </source>
</evidence>